<proteinExistence type="predicted"/>
<comment type="caution">
    <text evidence="1">The sequence shown here is derived from an EMBL/GenBank/DDBJ whole genome shotgun (WGS) entry which is preliminary data.</text>
</comment>
<keyword evidence="2" id="KW-1185">Reference proteome</keyword>
<evidence type="ECO:0000313" key="2">
    <source>
        <dbReference type="Proteomes" id="UP001152531"/>
    </source>
</evidence>
<name>A0ACA9YC74_9ASCO</name>
<protein>
    <submittedName>
        <fullName evidence="1">Uncharacterized protein</fullName>
    </submittedName>
</protein>
<accession>A0ACA9YC74</accession>
<sequence length="202" mass="24769">MQTKRRLDDDFAFNKKIRLDNIFKNLTISDKPKFEINPQIKTFNDEKEDLNTYIADKLMETFAAKIHKDSQVIKRYNRYYLVIYHFQKWILRLFNRFITNYNKFNTPKLPRFKNFVKLLKFIDVNQYNFTYNDLLNLVLKENSVELNKLLSKQQKNDKIKELDDLDYEEIKYNYWDRFQSFEGTDMMDDMDDNDSDVYMTDD</sequence>
<organism evidence="1 2">
    <name type="scientific">[Candida] jaroonii</name>
    <dbReference type="NCBI Taxonomy" id="467808"/>
    <lineage>
        <taxon>Eukaryota</taxon>
        <taxon>Fungi</taxon>
        <taxon>Dikarya</taxon>
        <taxon>Ascomycota</taxon>
        <taxon>Saccharomycotina</taxon>
        <taxon>Pichiomycetes</taxon>
        <taxon>Debaryomycetaceae</taxon>
        <taxon>Yamadazyma</taxon>
    </lineage>
</organism>
<reference evidence="1" key="1">
    <citation type="submission" date="2022-06" db="EMBL/GenBank/DDBJ databases">
        <authorList>
            <person name="Legras J.-L."/>
            <person name="Devillers H."/>
            <person name="Grondin C."/>
        </authorList>
    </citation>
    <scope>NUCLEOTIDE SEQUENCE</scope>
    <source>
        <strain evidence="1">CLIB 1444</strain>
    </source>
</reference>
<dbReference type="Proteomes" id="UP001152531">
    <property type="component" value="Unassembled WGS sequence"/>
</dbReference>
<evidence type="ECO:0000313" key="1">
    <source>
        <dbReference type="EMBL" id="CAH6722049.1"/>
    </source>
</evidence>
<gene>
    <name evidence="1" type="ORF">CLIB1444_08S00694</name>
</gene>
<dbReference type="EMBL" id="CALSDN010000008">
    <property type="protein sequence ID" value="CAH6722049.1"/>
    <property type="molecule type" value="Genomic_DNA"/>
</dbReference>